<evidence type="ECO:0000313" key="3">
    <source>
        <dbReference type="Proteomes" id="UP001314170"/>
    </source>
</evidence>
<accession>A0AAV1R7J2</accession>
<proteinExistence type="predicted"/>
<dbReference type="AlphaFoldDB" id="A0AAV1R7J2"/>
<sequence>MKRGASDLSTSASRGSTLPRISTSRTLPGYLDHSECFGYYGPTRSSYELRYKARLCTKVKVEDLNSLSFPGVASGYRALLLHVNKPFLQRPDLRHPHDLLPDSVHLQFLLCAARGISTRTHGALTSKGTGTAYYCIAKRAFCKTVVNQFLGLPMCKLLGIDLDALTSGITLIVNPEELAFHASDSSPENLRANIFRKCHSGF</sequence>
<dbReference type="EMBL" id="CAWUPB010000903">
    <property type="protein sequence ID" value="CAK7328754.1"/>
    <property type="molecule type" value="Genomic_DNA"/>
</dbReference>
<feature type="region of interest" description="Disordered" evidence="1">
    <location>
        <begin position="1"/>
        <end position="21"/>
    </location>
</feature>
<organism evidence="2 3">
    <name type="scientific">Dovyalis caffra</name>
    <dbReference type="NCBI Taxonomy" id="77055"/>
    <lineage>
        <taxon>Eukaryota</taxon>
        <taxon>Viridiplantae</taxon>
        <taxon>Streptophyta</taxon>
        <taxon>Embryophyta</taxon>
        <taxon>Tracheophyta</taxon>
        <taxon>Spermatophyta</taxon>
        <taxon>Magnoliopsida</taxon>
        <taxon>eudicotyledons</taxon>
        <taxon>Gunneridae</taxon>
        <taxon>Pentapetalae</taxon>
        <taxon>rosids</taxon>
        <taxon>fabids</taxon>
        <taxon>Malpighiales</taxon>
        <taxon>Salicaceae</taxon>
        <taxon>Flacourtieae</taxon>
        <taxon>Dovyalis</taxon>
    </lineage>
</organism>
<evidence type="ECO:0008006" key="4">
    <source>
        <dbReference type="Google" id="ProtNLM"/>
    </source>
</evidence>
<reference evidence="2 3" key="1">
    <citation type="submission" date="2024-01" db="EMBL/GenBank/DDBJ databases">
        <authorList>
            <person name="Waweru B."/>
        </authorList>
    </citation>
    <scope>NUCLEOTIDE SEQUENCE [LARGE SCALE GENOMIC DNA]</scope>
</reference>
<comment type="caution">
    <text evidence="2">The sequence shown here is derived from an EMBL/GenBank/DDBJ whole genome shotgun (WGS) entry which is preliminary data.</text>
</comment>
<name>A0AAV1R7J2_9ROSI</name>
<protein>
    <recommendedName>
        <fullName evidence="4">Ribosomal protein L5</fullName>
    </recommendedName>
</protein>
<keyword evidence="3" id="KW-1185">Reference proteome</keyword>
<dbReference type="Proteomes" id="UP001314170">
    <property type="component" value="Unassembled WGS sequence"/>
</dbReference>
<feature type="compositionally biased region" description="Polar residues" evidence="1">
    <location>
        <begin position="7"/>
        <end position="21"/>
    </location>
</feature>
<evidence type="ECO:0000256" key="1">
    <source>
        <dbReference type="SAM" id="MobiDB-lite"/>
    </source>
</evidence>
<gene>
    <name evidence="2" type="ORF">DCAF_LOCUS6489</name>
</gene>
<evidence type="ECO:0000313" key="2">
    <source>
        <dbReference type="EMBL" id="CAK7328754.1"/>
    </source>
</evidence>